<evidence type="ECO:0000313" key="3">
    <source>
        <dbReference type="Proteomes" id="UP001215598"/>
    </source>
</evidence>
<organism evidence="2 3">
    <name type="scientific">Mycena metata</name>
    <dbReference type="NCBI Taxonomy" id="1033252"/>
    <lineage>
        <taxon>Eukaryota</taxon>
        <taxon>Fungi</taxon>
        <taxon>Dikarya</taxon>
        <taxon>Basidiomycota</taxon>
        <taxon>Agaricomycotina</taxon>
        <taxon>Agaricomycetes</taxon>
        <taxon>Agaricomycetidae</taxon>
        <taxon>Agaricales</taxon>
        <taxon>Marasmiineae</taxon>
        <taxon>Mycenaceae</taxon>
        <taxon>Mycena</taxon>
    </lineage>
</organism>
<name>A0AAD7NXG0_9AGAR</name>
<dbReference type="GO" id="GO:0016787">
    <property type="term" value="F:hydrolase activity"/>
    <property type="evidence" value="ECO:0007669"/>
    <property type="project" value="UniProtKB-KW"/>
</dbReference>
<dbReference type="EMBL" id="JARKIB010000006">
    <property type="protein sequence ID" value="KAJ7779222.1"/>
    <property type="molecule type" value="Genomic_DNA"/>
</dbReference>
<comment type="caution">
    <text evidence="2">The sequence shown here is derived from an EMBL/GenBank/DDBJ whole genome shotgun (WGS) entry which is preliminary data.</text>
</comment>
<dbReference type="Pfam" id="PF05729">
    <property type="entry name" value="NACHT"/>
    <property type="match status" value="1"/>
</dbReference>
<keyword evidence="2" id="KW-0378">Hydrolase</keyword>
<dbReference type="Proteomes" id="UP001215598">
    <property type="component" value="Unassembled WGS sequence"/>
</dbReference>
<proteinExistence type="predicted"/>
<reference evidence="2" key="1">
    <citation type="submission" date="2023-03" db="EMBL/GenBank/DDBJ databases">
        <title>Massive genome expansion in bonnet fungi (Mycena s.s.) driven by repeated elements and novel gene families across ecological guilds.</title>
        <authorList>
            <consortium name="Lawrence Berkeley National Laboratory"/>
            <person name="Harder C.B."/>
            <person name="Miyauchi S."/>
            <person name="Viragh M."/>
            <person name="Kuo A."/>
            <person name="Thoen E."/>
            <person name="Andreopoulos B."/>
            <person name="Lu D."/>
            <person name="Skrede I."/>
            <person name="Drula E."/>
            <person name="Henrissat B."/>
            <person name="Morin E."/>
            <person name="Kohler A."/>
            <person name="Barry K."/>
            <person name="LaButti K."/>
            <person name="Morin E."/>
            <person name="Salamov A."/>
            <person name="Lipzen A."/>
            <person name="Mereny Z."/>
            <person name="Hegedus B."/>
            <person name="Baldrian P."/>
            <person name="Stursova M."/>
            <person name="Weitz H."/>
            <person name="Taylor A."/>
            <person name="Grigoriev I.V."/>
            <person name="Nagy L.G."/>
            <person name="Martin F."/>
            <person name="Kauserud H."/>
        </authorList>
    </citation>
    <scope>NUCLEOTIDE SEQUENCE</scope>
    <source>
        <strain evidence="2">CBHHK182m</strain>
    </source>
</reference>
<protein>
    <submittedName>
        <fullName evidence="2">P-loop containing nucleoside triphosphate hydrolase protein</fullName>
    </submittedName>
</protein>
<dbReference type="Gene3D" id="3.40.50.300">
    <property type="entry name" value="P-loop containing nucleotide triphosphate hydrolases"/>
    <property type="match status" value="1"/>
</dbReference>
<dbReference type="InterPro" id="IPR027417">
    <property type="entry name" value="P-loop_NTPase"/>
</dbReference>
<accession>A0AAD7NXG0</accession>
<dbReference type="PANTHER" id="PTHR47691">
    <property type="entry name" value="REGULATOR-RELATED"/>
    <property type="match status" value="1"/>
</dbReference>
<dbReference type="PRINTS" id="PR00364">
    <property type="entry name" value="DISEASERSIST"/>
</dbReference>
<dbReference type="AlphaFoldDB" id="A0AAD7NXG0"/>
<evidence type="ECO:0000259" key="1">
    <source>
        <dbReference type="Pfam" id="PF05729"/>
    </source>
</evidence>
<feature type="non-terminal residue" evidence="2">
    <location>
        <position position="1"/>
    </location>
</feature>
<feature type="domain" description="NACHT" evidence="1">
    <location>
        <begin position="79"/>
        <end position="227"/>
    </location>
</feature>
<dbReference type="SUPFAM" id="SSF52540">
    <property type="entry name" value="P-loop containing nucleoside triphosphate hydrolases"/>
    <property type="match status" value="1"/>
</dbReference>
<dbReference type="PANTHER" id="PTHR47691:SF3">
    <property type="entry name" value="HTH-TYPE TRANSCRIPTIONAL REGULATOR RV0890C-RELATED"/>
    <property type="match status" value="1"/>
</dbReference>
<dbReference type="InterPro" id="IPR007111">
    <property type="entry name" value="NACHT_NTPase"/>
</dbReference>
<keyword evidence="3" id="KW-1185">Reference proteome</keyword>
<evidence type="ECO:0000313" key="2">
    <source>
        <dbReference type="EMBL" id="KAJ7779222.1"/>
    </source>
</evidence>
<sequence length="372" mass="40754">MQVQNEADTMHKELMELISTLSNGTISDRSSSVFYKGASGSQYSSNSFSLLPSQPKIFHGRESELQEIMELLGQNTPRVAILGGGGMGKTVLARAVLHHTNTCARFEHRFFVSAEAATTAVELAALIGLHLGLEPGANLTRTVVQYFISQASPCLLVLDNLETPWEPAQAREGVENLPSLLAAVEHLALIITLRGSERPGKVRWSRPFLQPLQPLSNNAAQKIFEEITDDSHASDEKAQLLELTENMPLAVDLMAHLVEFEGISTVLNRWKTEKTSLLSIGYDRHSNLDASIAISLLSPRITPGAQQLLSLLSILPDGLSDHQLTQGNLPITDILSCKSVLLATSLAYKDTKNRLRSLVPIREHIQRFSPPS</sequence>
<gene>
    <name evidence="2" type="ORF">B0H16DRAFT_1359873</name>
</gene>